<keyword evidence="3" id="KW-0964">Secreted</keyword>
<evidence type="ECO:0000256" key="1">
    <source>
        <dbReference type="ARBA" id="ARBA00004613"/>
    </source>
</evidence>
<dbReference type="InterPro" id="IPR001283">
    <property type="entry name" value="CRISP-related"/>
</dbReference>
<dbReference type="PANTHER" id="PTHR10334">
    <property type="entry name" value="CYSTEINE-RICH SECRETORY PROTEIN-RELATED"/>
    <property type="match status" value="1"/>
</dbReference>
<dbReference type="SUPFAM" id="SSF55797">
    <property type="entry name" value="PR-1-like"/>
    <property type="match status" value="1"/>
</dbReference>
<dbReference type="Gene3D" id="3.40.33.10">
    <property type="entry name" value="CAP"/>
    <property type="match status" value="1"/>
</dbReference>
<evidence type="ECO:0000313" key="7">
    <source>
        <dbReference type="EMBL" id="SSX02503.1"/>
    </source>
</evidence>
<dbReference type="EMBL" id="UFQT01000290">
    <property type="protein sequence ID" value="SSX22877.1"/>
    <property type="molecule type" value="Genomic_DNA"/>
</dbReference>
<dbReference type="InterPro" id="IPR034763">
    <property type="entry name" value="P14a_insect"/>
</dbReference>
<evidence type="ECO:0000256" key="3">
    <source>
        <dbReference type="ARBA" id="ARBA00022525"/>
    </source>
</evidence>
<evidence type="ECO:0000256" key="2">
    <source>
        <dbReference type="ARBA" id="ARBA00009923"/>
    </source>
</evidence>
<reference evidence="7" key="1">
    <citation type="submission" date="2018-04" db="EMBL/GenBank/DDBJ databases">
        <authorList>
            <person name="Go L.Y."/>
            <person name="Mitchell J.A."/>
        </authorList>
    </citation>
    <scope>NUCLEOTIDE SEQUENCE</scope>
    <source>
        <tissue evidence="7">Whole organism</tissue>
    </source>
</reference>
<evidence type="ECO:0000256" key="5">
    <source>
        <dbReference type="SAM" id="SignalP"/>
    </source>
</evidence>
<feature type="signal peptide" evidence="5">
    <location>
        <begin position="1"/>
        <end position="18"/>
    </location>
</feature>
<accession>A0A336M3A3</accession>
<dbReference type="SMART" id="SM00198">
    <property type="entry name" value="SCP"/>
    <property type="match status" value="1"/>
</dbReference>
<keyword evidence="4 5" id="KW-0732">Signal</keyword>
<dbReference type="Pfam" id="PF00188">
    <property type="entry name" value="CAP"/>
    <property type="match status" value="1"/>
</dbReference>
<dbReference type="EMBL" id="UFQS01000290">
    <property type="protein sequence ID" value="SSX02503.1"/>
    <property type="molecule type" value="Genomic_DNA"/>
</dbReference>
<comment type="similarity">
    <text evidence="2">Belongs to the CRISP family.</text>
</comment>
<feature type="chain" id="PRO_5033343070" evidence="5">
    <location>
        <begin position="19"/>
        <end position="306"/>
    </location>
</feature>
<reference evidence="8" key="2">
    <citation type="submission" date="2018-07" db="EMBL/GenBank/DDBJ databases">
        <authorList>
            <person name="Quirk P.G."/>
            <person name="Krulwich T.A."/>
        </authorList>
    </citation>
    <scope>NUCLEOTIDE SEQUENCE</scope>
</reference>
<gene>
    <name evidence="8" type="primary">CSON007712</name>
</gene>
<name>A0A336M3A3_CULSO</name>
<dbReference type="AlphaFoldDB" id="A0A336M3A3"/>
<dbReference type="GO" id="GO:0005576">
    <property type="term" value="C:extracellular region"/>
    <property type="evidence" value="ECO:0007669"/>
    <property type="project" value="UniProtKB-SubCell"/>
</dbReference>
<protein>
    <submittedName>
        <fullName evidence="8">CSON007712 protein</fullName>
    </submittedName>
</protein>
<dbReference type="VEuPathDB" id="VectorBase:CSON007712"/>
<dbReference type="CDD" id="cd05380">
    <property type="entry name" value="CAP_euk"/>
    <property type="match status" value="1"/>
</dbReference>
<proteinExistence type="inferred from homology"/>
<feature type="domain" description="SCP" evidence="6">
    <location>
        <begin position="64"/>
        <end position="229"/>
    </location>
</feature>
<evidence type="ECO:0000256" key="4">
    <source>
        <dbReference type="ARBA" id="ARBA00022729"/>
    </source>
</evidence>
<evidence type="ECO:0000259" key="6">
    <source>
        <dbReference type="SMART" id="SM00198"/>
    </source>
</evidence>
<comment type="subcellular location">
    <subcellularLocation>
        <location evidence="1">Secreted</location>
    </subcellularLocation>
</comment>
<dbReference type="InterPro" id="IPR014044">
    <property type="entry name" value="CAP_dom"/>
</dbReference>
<sequence length="306" mass="34947">MILHKILTILVLPYMVTSKSDWCAIEKDVNLCNGTSHTGCSGTGIQPPNPSECKNNLMVKMTPKLKEKILYEHNLWRNKLAGGKIKHYPTAAKMLKMHWDDELAYLAEKHVKMCSKKHDLCIITDKYRYPGQNIAFSKLEHPLDNYEEIVADLIEKWFSEHEKISESVVKVIVSHYQHSFFYGHFAIIARGTNDAVGCGMMQFTNAFQYPTEPYHYLLTCNYAQTNIKDEALYDAGATCSRCDAFGSDYECDTRNFKYLCDRVFKNKNKKNNEIVVFAAGPSNFHVLKINLMVFISIGVALMLSSL</sequence>
<evidence type="ECO:0000313" key="8">
    <source>
        <dbReference type="EMBL" id="SSX22877.1"/>
    </source>
</evidence>
<dbReference type="PIRSF" id="PIRSF038921">
    <property type="entry name" value="P14a"/>
    <property type="match status" value="1"/>
</dbReference>
<organism evidence="8">
    <name type="scientific">Culicoides sonorensis</name>
    <name type="common">Biting midge</name>
    <dbReference type="NCBI Taxonomy" id="179676"/>
    <lineage>
        <taxon>Eukaryota</taxon>
        <taxon>Metazoa</taxon>
        <taxon>Ecdysozoa</taxon>
        <taxon>Arthropoda</taxon>
        <taxon>Hexapoda</taxon>
        <taxon>Insecta</taxon>
        <taxon>Pterygota</taxon>
        <taxon>Neoptera</taxon>
        <taxon>Endopterygota</taxon>
        <taxon>Diptera</taxon>
        <taxon>Nematocera</taxon>
        <taxon>Chironomoidea</taxon>
        <taxon>Ceratopogonidae</taxon>
        <taxon>Ceratopogoninae</taxon>
        <taxon>Culicoides</taxon>
        <taxon>Monoculicoides</taxon>
    </lineage>
</organism>
<dbReference type="InterPro" id="IPR035940">
    <property type="entry name" value="CAP_sf"/>
</dbReference>